<dbReference type="Gene3D" id="3.30.70.1130">
    <property type="entry name" value="EIF_2_alpha"/>
    <property type="match status" value="1"/>
</dbReference>
<dbReference type="PANTHER" id="PTHR10602">
    <property type="entry name" value="EUKARYOTIC TRANSLATION INITIATION FACTOR 2 SUBUNIT 1"/>
    <property type="match status" value="1"/>
</dbReference>
<evidence type="ECO:0000313" key="2">
    <source>
        <dbReference type="EMBL" id="JAP94179.1"/>
    </source>
</evidence>
<dbReference type="GO" id="GO:0003723">
    <property type="term" value="F:RNA binding"/>
    <property type="evidence" value="ECO:0007669"/>
    <property type="project" value="InterPro"/>
</dbReference>
<keyword evidence="1" id="KW-0648">Protein biosynthesis</keyword>
<dbReference type="InterPro" id="IPR012340">
    <property type="entry name" value="NA-bd_OB-fold"/>
</dbReference>
<dbReference type="Gene3D" id="2.40.50.140">
    <property type="entry name" value="Nucleic acid-binding proteins"/>
    <property type="match status" value="1"/>
</dbReference>
<accession>A0A146KFW5</accession>
<dbReference type="Gene3D" id="1.10.150.190">
    <property type="entry name" value="Translation initiation factor 2, subunit 1, domain 2"/>
    <property type="match status" value="1"/>
</dbReference>
<feature type="non-terminal residue" evidence="2">
    <location>
        <position position="273"/>
    </location>
</feature>
<reference evidence="2" key="1">
    <citation type="submission" date="2015-07" db="EMBL/GenBank/DDBJ databases">
        <title>Adaptation to a free-living lifestyle via gene acquisitions in the diplomonad Trepomonas sp. PC1.</title>
        <authorList>
            <person name="Xu F."/>
            <person name="Jerlstrom-Hultqvist J."/>
            <person name="Kolisko M."/>
            <person name="Simpson A.G.B."/>
            <person name="Roger A.J."/>
            <person name="Svard S.G."/>
            <person name="Andersson J.O."/>
        </authorList>
    </citation>
    <scope>NUCLEOTIDE SEQUENCE</scope>
    <source>
        <strain evidence="2">PC1</strain>
    </source>
</reference>
<dbReference type="PANTHER" id="PTHR10602:SF0">
    <property type="entry name" value="EUKARYOTIC TRANSLATION INITIATION FACTOR 2 SUBUNIT 1"/>
    <property type="match status" value="1"/>
</dbReference>
<dbReference type="GO" id="GO:0003743">
    <property type="term" value="F:translation initiation factor activity"/>
    <property type="evidence" value="ECO:0007669"/>
    <property type="project" value="UniProtKB-KW"/>
</dbReference>
<keyword evidence="2" id="KW-0396">Initiation factor</keyword>
<dbReference type="SUPFAM" id="SSF116742">
    <property type="entry name" value="eIF2alpha middle domain-like"/>
    <property type="match status" value="1"/>
</dbReference>
<name>A0A146KFW5_9EUKA</name>
<dbReference type="AlphaFoldDB" id="A0A146KFW5"/>
<feature type="non-terminal residue" evidence="2">
    <location>
        <position position="1"/>
    </location>
</feature>
<protein>
    <submittedName>
        <fullName evidence="2">Eukaryotic translation initiation factor 2 alpha subunit</fullName>
    </submittedName>
</protein>
<sequence>NRCRFYKQRYPNPNELVVVRKLTVEQNSVIKVLLCEYGALESMLPFAATGLTCGRHETIEGQLATLGNQFVVQVTRIDQATGFLDLDRKSVSDEQSAATLAKYQKNQLVVSFVLSILKKLEPLQIEEVYEQFIWTLNNPYDDFIAMTESEEKMSAYIDSKQITDEQKHDIKQIINTRFKQNPCHIYVLCKAVSSYSVLGVEVIKKAAKATLELFDMEVGQDEKPLQIVIESAPNYKLEMVTKNKKEGKAKMQQYYDFFKAEITKMGGQCHSEQ</sequence>
<evidence type="ECO:0000256" key="1">
    <source>
        <dbReference type="ARBA" id="ARBA00022917"/>
    </source>
</evidence>
<gene>
    <name evidence="2" type="ORF">TPC1_13269</name>
</gene>
<proteinExistence type="predicted"/>
<dbReference type="InterPro" id="IPR011488">
    <property type="entry name" value="TIF_2_asu"/>
</dbReference>
<organism evidence="2">
    <name type="scientific">Trepomonas sp. PC1</name>
    <dbReference type="NCBI Taxonomy" id="1076344"/>
    <lineage>
        <taxon>Eukaryota</taxon>
        <taxon>Metamonada</taxon>
        <taxon>Diplomonadida</taxon>
        <taxon>Hexamitidae</taxon>
        <taxon>Hexamitinae</taxon>
        <taxon>Trepomonas</taxon>
    </lineage>
</organism>
<dbReference type="InterPro" id="IPR024055">
    <property type="entry name" value="TIF2_asu_C"/>
</dbReference>
<dbReference type="SUPFAM" id="SSF110993">
    <property type="entry name" value="eIF-2-alpha, C-terminal domain"/>
    <property type="match status" value="1"/>
</dbReference>
<dbReference type="InterPro" id="IPR024054">
    <property type="entry name" value="TIF2_asu_middle_sf"/>
</dbReference>
<dbReference type="GO" id="GO:0043022">
    <property type="term" value="F:ribosome binding"/>
    <property type="evidence" value="ECO:0007669"/>
    <property type="project" value="TreeGrafter"/>
</dbReference>
<dbReference type="EMBL" id="GDID01002427">
    <property type="protein sequence ID" value="JAP94179.1"/>
    <property type="molecule type" value="Transcribed_RNA"/>
</dbReference>
<dbReference type="Pfam" id="PF07541">
    <property type="entry name" value="EIF_2_alpha"/>
    <property type="match status" value="1"/>
</dbReference>